<dbReference type="Pfam" id="PF00664">
    <property type="entry name" value="ABC_membrane"/>
    <property type="match status" value="1"/>
</dbReference>
<evidence type="ECO:0000259" key="9">
    <source>
        <dbReference type="PROSITE" id="PS50929"/>
    </source>
</evidence>
<evidence type="ECO:0000256" key="7">
    <source>
        <dbReference type="SAM" id="Phobius"/>
    </source>
</evidence>
<feature type="transmembrane region" description="Helical" evidence="7">
    <location>
        <begin position="285"/>
        <end position="302"/>
    </location>
</feature>
<feature type="domain" description="ABC transporter" evidence="8">
    <location>
        <begin position="349"/>
        <end position="594"/>
    </location>
</feature>
<accession>A0A505MMT6</accession>
<dbReference type="SUPFAM" id="SSF90123">
    <property type="entry name" value="ABC transporter transmembrane region"/>
    <property type="match status" value="1"/>
</dbReference>
<dbReference type="Proteomes" id="UP000480763">
    <property type="component" value="Unassembled WGS sequence"/>
</dbReference>
<feature type="domain" description="ABC transmembrane type-1" evidence="9">
    <location>
        <begin position="22"/>
        <end position="314"/>
    </location>
</feature>
<dbReference type="EMBL" id="WWCH01000001">
    <property type="protein sequence ID" value="MYM78299.1"/>
    <property type="molecule type" value="Genomic_DNA"/>
</dbReference>
<name>A0A505MMT6_ACIBA</name>
<keyword evidence="6 7" id="KW-0472">Membrane</keyword>
<dbReference type="InterPro" id="IPR039421">
    <property type="entry name" value="Type_1_exporter"/>
</dbReference>
<evidence type="ECO:0000313" key="10">
    <source>
        <dbReference type="EMBL" id="MYM78299.1"/>
    </source>
</evidence>
<dbReference type="GO" id="GO:0005524">
    <property type="term" value="F:ATP binding"/>
    <property type="evidence" value="ECO:0007669"/>
    <property type="project" value="UniProtKB-KW"/>
</dbReference>
<reference evidence="10 11" key="1">
    <citation type="journal article" date="2017" name="Ann. Clin. Microbiol. Antimicrob.">
        <title>New eight genes identified at the clinical multidrug-resistant Acinetobacter baumannii DMS06669 strain in a Vietnam hospital.</title>
        <authorList>
            <person name="Si-Tuan N."/>
            <person name="Ngoc H.M."/>
            <person name="Hang P.T.T."/>
            <person name="Nguyen C."/>
            <person name="Van P.H."/>
            <person name="Huong N.T."/>
        </authorList>
    </citation>
    <scope>NUCLEOTIDE SEQUENCE [LARGE SCALE GENOMIC DNA]</scope>
    <source>
        <strain evidence="10 11">DMS06669</strain>
    </source>
</reference>
<evidence type="ECO:0000256" key="2">
    <source>
        <dbReference type="ARBA" id="ARBA00022692"/>
    </source>
</evidence>
<evidence type="ECO:0000256" key="6">
    <source>
        <dbReference type="ARBA" id="ARBA00023136"/>
    </source>
</evidence>
<protein>
    <submittedName>
        <fullName evidence="10">ATP-binding cassette domain-containing protein</fullName>
    </submittedName>
</protein>
<dbReference type="PROSITE" id="PS50929">
    <property type="entry name" value="ABC_TM1F"/>
    <property type="match status" value="1"/>
</dbReference>
<dbReference type="SMART" id="SM00382">
    <property type="entry name" value="AAA"/>
    <property type="match status" value="1"/>
</dbReference>
<dbReference type="InterPro" id="IPR011527">
    <property type="entry name" value="ABC1_TM_dom"/>
</dbReference>
<keyword evidence="5 7" id="KW-1133">Transmembrane helix</keyword>
<dbReference type="GO" id="GO:0016887">
    <property type="term" value="F:ATP hydrolysis activity"/>
    <property type="evidence" value="ECO:0007669"/>
    <property type="project" value="InterPro"/>
</dbReference>
<evidence type="ECO:0000256" key="5">
    <source>
        <dbReference type="ARBA" id="ARBA00022989"/>
    </source>
</evidence>
<evidence type="ECO:0000256" key="3">
    <source>
        <dbReference type="ARBA" id="ARBA00022741"/>
    </source>
</evidence>
<gene>
    <name evidence="10" type="ORF">GSE42_10175</name>
</gene>
<comment type="caution">
    <text evidence="10">The sequence shown here is derived from an EMBL/GenBank/DDBJ whole genome shotgun (WGS) entry which is preliminary data.</text>
</comment>
<dbReference type="PANTHER" id="PTHR43394">
    <property type="entry name" value="ATP-DEPENDENT PERMEASE MDL1, MITOCHONDRIAL"/>
    <property type="match status" value="1"/>
</dbReference>
<dbReference type="SUPFAM" id="SSF52540">
    <property type="entry name" value="P-loop containing nucleoside triphosphate hydrolases"/>
    <property type="match status" value="1"/>
</dbReference>
<organism evidence="10 11">
    <name type="scientific">Acinetobacter baumannii</name>
    <dbReference type="NCBI Taxonomy" id="470"/>
    <lineage>
        <taxon>Bacteria</taxon>
        <taxon>Pseudomonadati</taxon>
        <taxon>Pseudomonadota</taxon>
        <taxon>Gammaproteobacteria</taxon>
        <taxon>Moraxellales</taxon>
        <taxon>Moraxellaceae</taxon>
        <taxon>Acinetobacter</taxon>
        <taxon>Acinetobacter calcoaceticus/baumannii complex</taxon>
    </lineage>
</organism>
<dbReference type="InterPro" id="IPR036640">
    <property type="entry name" value="ABC1_TM_sf"/>
</dbReference>
<dbReference type="InterPro" id="IPR003439">
    <property type="entry name" value="ABC_transporter-like_ATP-bd"/>
</dbReference>
<feature type="transmembrane region" description="Helical" evidence="7">
    <location>
        <begin position="170"/>
        <end position="187"/>
    </location>
</feature>
<dbReference type="Pfam" id="PF00005">
    <property type="entry name" value="ABC_tran"/>
    <property type="match status" value="1"/>
</dbReference>
<evidence type="ECO:0000259" key="8">
    <source>
        <dbReference type="PROSITE" id="PS50893"/>
    </source>
</evidence>
<evidence type="ECO:0000256" key="4">
    <source>
        <dbReference type="ARBA" id="ARBA00022840"/>
    </source>
</evidence>
<comment type="subcellular location">
    <subcellularLocation>
        <location evidence="1">Cell membrane</location>
        <topology evidence="1">Multi-pass membrane protein</topology>
    </subcellularLocation>
</comment>
<keyword evidence="4 10" id="KW-0067">ATP-binding</keyword>
<evidence type="ECO:0000256" key="1">
    <source>
        <dbReference type="ARBA" id="ARBA00004651"/>
    </source>
</evidence>
<sequence length="603" mass="68171">MFKNYPLLRSLALYRFMPFRFVLTATLFVIANIGLALQQYSIGHAIDTLKHSERATLFQHAITDPLNPWFWFILLTSIASIRAVIQYLAGLSALTIGQQLLSILRERIFSQVQHLDVSWHWKHGLGEVLSRTTRDSDKLKEALINFWRQVFESSLVVTVTVGLLCWYHPWLGLVPLLFIFLGLWVLFKLTNQLVVLDHQVASAYEKVSDTLAESVNGIRVVKAFQLEEKLLQRFNHAVDLFIHHSIQTIKTSAKRLPIPQVIIAGSYLWVIAFGAYLIGQNQLQVGQFVAAILMANLLVFRIESIGQVLHIFADARSSATRIWQMLDEKSAIEDQQYPLTLQWRDELSIKLENVSFQDKTTKNFILKQCSVEFRADEIVTVVGKTGSGKTTLMNLLNRFIDPTEGQVLIGSEQMGWTNIKDLSLFELRHWVQIIPQENFFFSGTLADNLRVAKQDATEQEMKEALHLASASELLQRLDNGLDTLIGDKGVTLSGGQKQRLALAHSILKNSPILALDDSTSALDATTEKQVLQRLSGLSDDGNHFKKTIIINSNKQTTIALSDRVIVLDQGHIIAQGTHAELVQNCLFYRELMGFQLEQQEIDA</sequence>
<evidence type="ECO:0000313" key="11">
    <source>
        <dbReference type="Proteomes" id="UP000480763"/>
    </source>
</evidence>
<feature type="transmembrane region" description="Helical" evidence="7">
    <location>
        <begin position="69"/>
        <end position="97"/>
    </location>
</feature>
<dbReference type="RefSeq" id="WP_087937478.1">
    <property type="nucleotide sequence ID" value="NZ_CAUYZO010000003.1"/>
</dbReference>
<dbReference type="CDD" id="cd07346">
    <property type="entry name" value="ABC_6TM_exporters"/>
    <property type="match status" value="1"/>
</dbReference>
<dbReference type="Gene3D" id="1.20.1560.10">
    <property type="entry name" value="ABC transporter type 1, transmembrane domain"/>
    <property type="match status" value="1"/>
</dbReference>
<dbReference type="InterPro" id="IPR027417">
    <property type="entry name" value="P-loop_NTPase"/>
</dbReference>
<keyword evidence="3" id="KW-0547">Nucleotide-binding</keyword>
<dbReference type="PANTHER" id="PTHR43394:SF1">
    <property type="entry name" value="ATP-BINDING CASSETTE SUB-FAMILY B MEMBER 10, MITOCHONDRIAL"/>
    <property type="match status" value="1"/>
</dbReference>
<dbReference type="AlphaFoldDB" id="A0A505MMT6"/>
<feature type="transmembrane region" description="Helical" evidence="7">
    <location>
        <begin position="261"/>
        <end position="279"/>
    </location>
</feature>
<dbReference type="GO" id="GO:0005886">
    <property type="term" value="C:plasma membrane"/>
    <property type="evidence" value="ECO:0007669"/>
    <property type="project" value="UniProtKB-SubCell"/>
</dbReference>
<dbReference type="Gene3D" id="3.40.50.300">
    <property type="entry name" value="P-loop containing nucleotide triphosphate hydrolases"/>
    <property type="match status" value="1"/>
</dbReference>
<proteinExistence type="predicted"/>
<dbReference type="PROSITE" id="PS50893">
    <property type="entry name" value="ABC_TRANSPORTER_2"/>
    <property type="match status" value="1"/>
</dbReference>
<keyword evidence="2 7" id="KW-0812">Transmembrane</keyword>
<dbReference type="GO" id="GO:0015421">
    <property type="term" value="F:ABC-type oligopeptide transporter activity"/>
    <property type="evidence" value="ECO:0007669"/>
    <property type="project" value="TreeGrafter"/>
</dbReference>
<dbReference type="InterPro" id="IPR003593">
    <property type="entry name" value="AAA+_ATPase"/>
</dbReference>